<evidence type="ECO:0000256" key="6">
    <source>
        <dbReference type="ARBA" id="ARBA00023222"/>
    </source>
</evidence>
<dbReference type="GO" id="GO:0005737">
    <property type="term" value="C:cytoplasm"/>
    <property type="evidence" value="ECO:0007669"/>
    <property type="project" value="TreeGrafter"/>
</dbReference>
<sequence>MKVAFQGEPGAYSEAALLEHFGGQAQSLPCETFEQVFQAVAEGNARYGFLPIENSLAGSIHRNYDLLLQNDLYVVGEHHLRVSHCLIGLPGARLEEIESVISHPQALAQCDGTLRRLGVKTEPVYDTAGSVRLVQAEGNPRRAAIASRRAAQLYGMSILAEAIEDNPLNFTRFLIVAAEPVHPRGDAKTSIVFALQNAPGALFKALSVFALREIDLTKIESRPLVGKPWEYLFYIDLAGSTEETRVQNALHNLNEFATFLRVLGAYPRHRFTEPFSS</sequence>
<evidence type="ECO:0000256" key="5">
    <source>
        <dbReference type="ARBA" id="ARBA00023141"/>
    </source>
</evidence>
<dbReference type="eggNOG" id="COG0077">
    <property type="taxonomic scope" value="Bacteria"/>
</dbReference>
<dbReference type="EMBL" id="AP012029">
    <property type="protein sequence ID" value="BAJ62370.1"/>
    <property type="molecule type" value="Genomic_DNA"/>
</dbReference>
<evidence type="ECO:0000256" key="2">
    <source>
        <dbReference type="ARBA" id="ARBA00013147"/>
    </source>
</evidence>
<reference evidence="12 13" key="1">
    <citation type="submission" date="2010-12" db="EMBL/GenBank/DDBJ databases">
        <title>Whole genome sequence of Anaerolinea thermophila UNI-1.</title>
        <authorList>
            <person name="Narita-Yamada S."/>
            <person name="Kishi E."/>
            <person name="Watanabe Y."/>
            <person name="Takasaki K."/>
            <person name="Ankai A."/>
            <person name="Oguchi A."/>
            <person name="Fukui S."/>
            <person name="Takahashi M."/>
            <person name="Yashiro I."/>
            <person name="Hosoyama A."/>
            <person name="Sekiguchi Y."/>
            <person name="Hanada S."/>
            <person name="Fujita N."/>
        </authorList>
    </citation>
    <scope>NUCLEOTIDE SEQUENCE [LARGE SCALE GENOMIC DNA]</scope>
    <source>
        <strain evidence="13">DSM 14523 / JCM 11388 / NBRC 100420 / UNI-1</strain>
    </source>
</reference>
<evidence type="ECO:0000256" key="7">
    <source>
        <dbReference type="ARBA" id="ARBA00023239"/>
    </source>
</evidence>
<dbReference type="Proteomes" id="UP000008922">
    <property type="component" value="Chromosome"/>
</dbReference>
<dbReference type="HOGENOM" id="CLU_035008_4_2_0"/>
<dbReference type="NCBIfam" id="NF008865">
    <property type="entry name" value="PRK11898.1"/>
    <property type="match status" value="1"/>
</dbReference>
<dbReference type="KEGG" id="atm:ANT_03360"/>
<protein>
    <recommendedName>
        <fullName evidence="3 9">Prephenate dehydratase</fullName>
        <shortName evidence="9">PDT</shortName>
        <ecNumber evidence="2 9">4.2.1.51</ecNumber>
    </recommendedName>
</protein>
<dbReference type="CDD" id="cd04905">
    <property type="entry name" value="ACT_CM-PDT"/>
    <property type="match status" value="1"/>
</dbReference>
<dbReference type="FunFam" id="3.30.70.260:FF:000012">
    <property type="entry name" value="Prephenate dehydratase"/>
    <property type="match status" value="1"/>
</dbReference>
<dbReference type="Gene3D" id="3.30.70.260">
    <property type="match status" value="1"/>
</dbReference>
<keyword evidence="4 9" id="KW-0028">Amino-acid biosynthesis</keyword>
<dbReference type="GO" id="GO:0004664">
    <property type="term" value="F:prephenate dehydratase activity"/>
    <property type="evidence" value="ECO:0007669"/>
    <property type="project" value="UniProtKB-UniRule"/>
</dbReference>
<dbReference type="Pfam" id="PF00800">
    <property type="entry name" value="PDT"/>
    <property type="match status" value="1"/>
</dbReference>
<evidence type="ECO:0000256" key="3">
    <source>
        <dbReference type="ARBA" id="ARBA00021872"/>
    </source>
</evidence>
<evidence type="ECO:0000259" key="11">
    <source>
        <dbReference type="PROSITE" id="PS51671"/>
    </source>
</evidence>
<accession>E8N035</accession>
<comment type="catalytic activity">
    <reaction evidence="8 9">
        <text>prephenate + H(+) = 3-phenylpyruvate + CO2 + H2O</text>
        <dbReference type="Rhea" id="RHEA:21648"/>
        <dbReference type="ChEBI" id="CHEBI:15377"/>
        <dbReference type="ChEBI" id="CHEBI:15378"/>
        <dbReference type="ChEBI" id="CHEBI:16526"/>
        <dbReference type="ChEBI" id="CHEBI:18005"/>
        <dbReference type="ChEBI" id="CHEBI:29934"/>
        <dbReference type="EC" id="4.2.1.51"/>
    </reaction>
</comment>
<dbReference type="Gene3D" id="3.40.190.10">
    <property type="entry name" value="Periplasmic binding protein-like II"/>
    <property type="match status" value="2"/>
</dbReference>
<evidence type="ECO:0000313" key="12">
    <source>
        <dbReference type="EMBL" id="BAJ62370.1"/>
    </source>
</evidence>
<dbReference type="PANTHER" id="PTHR21022:SF19">
    <property type="entry name" value="PREPHENATE DEHYDRATASE-RELATED"/>
    <property type="match status" value="1"/>
</dbReference>
<evidence type="ECO:0000259" key="10">
    <source>
        <dbReference type="PROSITE" id="PS51171"/>
    </source>
</evidence>
<dbReference type="PROSITE" id="PS51171">
    <property type="entry name" value="PREPHENATE_DEHYDR_3"/>
    <property type="match status" value="1"/>
</dbReference>
<dbReference type="FunCoup" id="E8N035">
    <property type="interactions" value="299"/>
</dbReference>
<dbReference type="InterPro" id="IPR018528">
    <property type="entry name" value="Preph_deHydtase_CS"/>
</dbReference>
<feature type="domain" description="ACT" evidence="11">
    <location>
        <begin position="190"/>
        <end position="267"/>
    </location>
</feature>
<evidence type="ECO:0000256" key="1">
    <source>
        <dbReference type="ARBA" id="ARBA00004741"/>
    </source>
</evidence>
<dbReference type="RefSeq" id="WP_013558767.1">
    <property type="nucleotide sequence ID" value="NC_014960.1"/>
</dbReference>
<dbReference type="InParanoid" id="E8N035"/>
<dbReference type="SUPFAM" id="SSF55021">
    <property type="entry name" value="ACT-like"/>
    <property type="match status" value="1"/>
</dbReference>
<dbReference type="PROSITE" id="PS00857">
    <property type="entry name" value="PREPHENATE_DEHYDR_1"/>
    <property type="match status" value="1"/>
</dbReference>
<keyword evidence="5 9" id="KW-0057">Aromatic amino acid biosynthesis</keyword>
<dbReference type="AlphaFoldDB" id="E8N035"/>
<dbReference type="SUPFAM" id="SSF53850">
    <property type="entry name" value="Periplasmic binding protein-like II"/>
    <property type="match status" value="1"/>
</dbReference>
<keyword evidence="13" id="KW-1185">Reference proteome</keyword>
<dbReference type="STRING" id="926569.ANT_03360"/>
<proteinExistence type="predicted"/>
<gene>
    <name evidence="9" type="primary">pheA</name>
    <name evidence="12" type="ordered locus">ANT_03360</name>
</gene>
<feature type="domain" description="Prephenate dehydratase" evidence="10">
    <location>
        <begin position="2"/>
        <end position="178"/>
    </location>
</feature>
<dbReference type="GO" id="GO:0009094">
    <property type="term" value="P:L-phenylalanine biosynthetic process"/>
    <property type="evidence" value="ECO:0007669"/>
    <property type="project" value="UniProtKB-UniPathway"/>
</dbReference>
<evidence type="ECO:0000256" key="8">
    <source>
        <dbReference type="ARBA" id="ARBA00047848"/>
    </source>
</evidence>
<dbReference type="UniPathway" id="UPA00121">
    <property type="reaction ID" value="UER00345"/>
</dbReference>
<evidence type="ECO:0000256" key="9">
    <source>
        <dbReference type="RuleBase" id="RU361254"/>
    </source>
</evidence>
<comment type="pathway">
    <text evidence="1 9">Amino-acid biosynthesis; L-phenylalanine biosynthesis; phenylpyruvate from prephenate: step 1/1.</text>
</comment>
<dbReference type="SMR" id="E8N035"/>
<organism evidence="12 13">
    <name type="scientific">Anaerolinea thermophila (strain DSM 14523 / JCM 11388 / NBRC 100420 / UNI-1)</name>
    <dbReference type="NCBI Taxonomy" id="926569"/>
    <lineage>
        <taxon>Bacteria</taxon>
        <taxon>Bacillati</taxon>
        <taxon>Chloroflexota</taxon>
        <taxon>Anaerolineae</taxon>
        <taxon>Anaerolineales</taxon>
        <taxon>Anaerolineaceae</taxon>
        <taxon>Anaerolinea</taxon>
    </lineage>
</organism>
<name>E8N035_ANATU</name>
<dbReference type="InterPro" id="IPR045865">
    <property type="entry name" value="ACT-like_dom_sf"/>
</dbReference>
<dbReference type="InterPro" id="IPR002912">
    <property type="entry name" value="ACT_dom"/>
</dbReference>
<evidence type="ECO:0000313" key="13">
    <source>
        <dbReference type="Proteomes" id="UP000008922"/>
    </source>
</evidence>
<dbReference type="InterPro" id="IPR001086">
    <property type="entry name" value="Preph_deHydtase"/>
</dbReference>
<keyword evidence="6 9" id="KW-0584">Phenylalanine biosynthesis</keyword>
<dbReference type="CDD" id="cd13631">
    <property type="entry name" value="PBP2_Ct-PDT_like"/>
    <property type="match status" value="1"/>
</dbReference>
<dbReference type="OrthoDB" id="9802281at2"/>
<dbReference type="PROSITE" id="PS00858">
    <property type="entry name" value="PREPHENATE_DEHYDR_2"/>
    <property type="match status" value="1"/>
</dbReference>
<evidence type="ECO:0000256" key="4">
    <source>
        <dbReference type="ARBA" id="ARBA00022605"/>
    </source>
</evidence>
<keyword evidence="7 9" id="KW-0456">Lyase</keyword>
<dbReference type="EC" id="4.2.1.51" evidence="2 9"/>
<dbReference type="PANTHER" id="PTHR21022">
    <property type="entry name" value="PREPHENATE DEHYDRATASE P PROTEIN"/>
    <property type="match status" value="1"/>
</dbReference>
<dbReference type="PROSITE" id="PS51671">
    <property type="entry name" value="ACT"/>
    <property type="match status" value="1"/>
</dbReference>